<feature type="compositionally biased region" description="Acidic residues" evidence="1">
    <location>
        <begin position="39"/>
        <end position="49"/>
    </location>
</feature>
<reference evidence="3" key="2">
    <citation type="submission" date="2015-01" db="EMBL/GenBank/DDBJ databases">
        <title>Evolutionary Origins and Diversification of the Mycorrhizal Mutualists.</title>
        <authorList>
            <consortium name="DOE Joint Genome Institute"/>
            <consortium name="Mycorrhizal Genomics Consortium"/>
            <person name="Kohler A."/>
            <person name="Kuo A."/>
            <person name="Nagy L.G."/>
            <person name="Floudas D."/>
            <person name="Copeland A."/>
            <person name="Barry K.W."/>
            <person name="Cichocki N."/>
            <person name="Veneault-Fourrey C."/>
            <person name="LaButti K."/>
            <person name="Lindquist E.A."/>
            <person name="Lipzen A."/>
            <person name="Lundell T."/>
            <person name="Morin E."/>
            <person name="Murat C."/>
            <person name="Riley R."/>
            <person name="Ohm R."/>
            <person name="Sun H."/>
            <person name="Tunlid A."/>
            <person name="Henrissat B."/>
            <person name="Grigoriev I.V."/>
            <person name="Hibbett D.S."/>
            <person name="Martin F."/>
        </authorList>
    </citation>
    <scope>NUCLEOTIDE SEQUENCE [LARGE SCALE GENOMIC DNA]</scope>
    <source>
        <strain evidence="3">Foug A</strain>
    </source>
</reference>
<gene>
    <name evidence="2" type="ORF">SCLCIDRAFT_27622</name>
</gene>
<accession>A0A0C2ZB11</accession>
<feature type="region of interest" description="Disordered" evidence="1">
    <location>
        <begin position="1"/>
        <end position="79"/>
    </location>
</feature>
<organism evidence="2 3">
    <name type="scientific">Scleroderma citrinum Foug A</name>
    <dbReference type="NCBI Taxonomy" id="1036808"/>
    <lineage>
        <taxon>Eukaryota</taxon>
        <taxon>Fungi</taxon>
        <taxon>Dikarya</taxon>
        <taxon>Basidiomycota</taxon>
        <taxon>Agaricomycotina</taxon>
        <taxon>Agaricomycetes</taxon>
        <taxon>Agaricomycetidae</taxon>
        <taxon>Boletales</taxon>
        <taxon>Sclerodermatineae</taxon>
        <taxon>Sclerodermataceae</taxon>
        <taxon>Scleroderma</taxon>
    </lineage>
</organism>
<dbReference type="EMBL" id="KN822078">
    <property type="protein sequence ID" value="KIM59048.1"/>
    <property type="molecule type" value="Genomic_DNA"/>
</dbReference>
<dbReference type="AlphaFoldDB" id="A0A0C2ZB11"/>
<reference evidence="2 3" key="1">
    <citation type="submission" date="2014-04" db="EMBL/GenBank/DDBJ databases">
        <authorList>
            <consortium name="DOE Joint Genome Institute"/>
            <person name="Kuo A."/>
            <person name="Kohler A."/>
            <person name="Nagy L.G."/>
            <person name="Floudas D."/>
            <person name="Copeland A."/>
            <person name="Barry K.W."/>
            <person name="Cichocki N."/>
            <person name="Veneault-Fourrey C."/>
            <person name="LaButti K."/>
            <person name="Lindquist E.A."/>
            <person name="Lipzen A."/>
            <person name="Lundell T."/>
            <person name="Morin E."/>
            <person name="Murat C."/>
            <person name="Sun H."/>
            <person name="Tunlid A."/>
            <person name="Henrissat B."/>
            <person name="Grigoriev I.V."/>
            <person name="Hibbett D.S."/>
            <person name="Martin F."/>
            <person name="Nordberg H.P."/>
            <person name="Cantor M.N."/>
            <person name="Hua S.X."/>
        </authorList>
    </citation>
    <scope>NUCLEOTIDE SEQUENCE [LARGE SCALE GENOMIC DNA]</scope>
    <source>
        <strain evidence="2 3">Foug A</strain>
    </source>
</reference>
<evidence type="ECO:0000313" key="2">
    <source>
        <dbReference type="EMBL" id="KIM59048.1"/>
    </source>
</evidence>
<dbReference type="InParanoid" id="A0A0C2ZB11"/>
<keyword evidence="3" id="KW-1185">Reference proteome</keyword>
<feature type="compositionally biased region" description="Polar residues" evidence="1">
    <location>
        <begin position="18"/>
        <end position="30"/>
    </location>
</feature>
<proteinExistence type="predicted"/>
<evidence type="ECO:0000256" key="1">
    <source>
        <dbReference type="SAM" id="MobiDB-lite"/>
    </source>
</evidence>
<dbReference type="Proteomes" id="UP000053989">
    <property type="component" value="Unassembled WGS sequence"/>
</dbReference>
<dbReference type="HOGENOM" id="CLU_1971822_0_0_1"/>
<feature type="compositionally biased region" description="Basic and acidic residues" evidence="1">
    <location>
        <begin position="1"/>
        <end position="12"/>
    </location>
</feature>
<sequence>MEHFDTNPELKDLPQFSKLFNTRSSRTAGQKRSHSEAQACDDTDQDENEAPCSVRRCISSPNHNTHGLPPPDTSVSKISAPFSPAHIANAMSPSQPSNSHAIGRSFMHRAIWFARARFTSIHLYLPN</sequence>
<protein>
    <submittedName>
        <fullName evidence="2">Uncharacterized protein</fullName>
    </submittedName>
</protein>
<name>A0A0C2ZB11_9AGAM</name>
<evidence type="ECO:0000313" key="3">
    <source>
        <dbReference type="Proteomes" id="UP000053989"/>
    </source>
</evidence>